<evidence type="ECO:0000313" key="1">
    <source>
        <dbReference type="EMBL" id="KAI0084532.1"/>
    </source>
</evidence>
<evidence type="ECO:0000313" key="2">
    <source>
        <dbReference type="Proteomes" id="UP001055072"/>
    </source>
</evidence>
<accession>A0ACB8TR67</accession>
<proteinExistence type="predicted"/>
<dbReference type="Proteomes" id="UP001055072">
    <property type="component" value="Unassembled WGS sequence"/>
</dbReference>
<dbReference type="EMBL" id="MU274941">
    <property type="protein sequence ID" value="KAI0084532.1"/>
    <property type="molecule type" value="Genomic_DNA"/>
</dbReference>
<organism evidence="1 2">
    <name type="scientific">Irpex rosettiformis</name>
    <dbReference type="NCBI Taxonomy" id="378272"/>
    <lineage>
        <taxon>Eukaryota</taxon>
        <taxon>Fungi</taxon>
        <taxon>Dikarya</taxon>
        <taxon>Basidiomycota</taxon>
        <taxon>Agaricomycotina</taxon>
        <taxon>Agaricomycetes</taxon>
        <taxon>Polyporales</taxon>
        <taxon>Irpicaceae</taxon>
        <taxon>Irpex</taxon>
    </lineage>
</organism>
<keyword evidence="2" id="KW-1185">Reference proteome</keyword>
<sequence>MYKQPGYDYRFVSRYSQAASTAPVVPAEPPKEDAKTYFGHEINGERVISPGFQKIPSPLPQLPPIIFKYRDQVGVPVSNLLLHRYFPIHGQGVPPFNLSQHGTHATIKGNNMLTGESKSVRFALTRRSQNNTIAKDYLELAFFVVESFLPVDFKSDVNADLRAAVKGVTLWETGKKDINPYYDLILVALEHSPSEFAWRPVFFHRQG</sequence>
<comment type="caution">
    <text evidence="1">The sequence shown here is derived from an EMBL/GenBank/DDBJ whole genome shotgun (WGS) entry which is preliminary data.</text>
</comment>
<gene>
    <name evidence="1" type="ORF">BDY19DRAFT_526328</name>
</gene>
<reference evidence="1" key="1">
    <citation type="journal article" date="2021" name="Environ. Microbiol.">
        <title>Gene family expansions and transcriptome signatures uncover fungal adaptations to wood decay.</title>
        <authorList>
            <person name="Hage H."/>
            <person name="Miyauchi S."/>
            <person name="Viragh M."/>
            <person name="Drula E."/>
            <person name="Min B."/>
            <person name="Chaduli D."/>
            <person name="Navarro D."/>
            <person name="Favel A."/>
            <person name="Norest M."/>
            <person name="Lesage-Meessen L."/>
            <person name="Balint B."/>
            <person name="Merenyi Z."/>
            <person name="de Eugenio L."/>
            <person name="Morin E."/>
            <person name="Martinez A.T."/>
            <person name="Baldrian P."/>
            <person name="Stursova M."/>
            <person name="Martinez M.J."/>
            <person name="Novotny C."/>
            <person name="Magnuson J.K."/>
            <person name="Spatafora J.W."/>
            <person name="Maurice S."/>
            <person name="Pangilinan J."/>
            <person name="Andreopoulos W."/>
            <person name="LaButti K."/>
            <person name="Hundley H."/>
            <person name="Na H."/>
            <person name="Kuo A."/>
            <person name="Barry K."/>
            <person name="Lipzen A."/>
            <person name="Henrissat B."/>
            <person name="Riley R."/>
            <person name="Ahrendt S."/>
            <person name="Nagy L.G."/>
            <person name="Grigoriev I.V."/>
            <person name="Martin F."/>
            <person name="Rosso M.N."/>
        </authorList>
    </citation>
    <scope>NUCLEOTIDE SEQUENCE</scope>
    <source>
        <strain evidence="1">CBS 384.51</strain>
    </source>
</reference>
<protein>
    <submittedName>
        <fullName evidence="1">Uncharacterized protein</fullName>
    </submittedName>
</protein>
<name>A0ACB8TR67_9APHY</name>